<dbReference type="Gene3D" id="2.20.70.10">
    <property type="match status" value="1"/>
</dbReference>
<reference evidence="8 9" key="1">
    <citation type="journal article" date="2015" name="BMC Genomics">
        <title>Insights from the genome of Ophiocordyceps polyrhachis-furcata to pathogenicity and host specificity in insect fungi.</title>
        <authorList>
            <person name="Wichadakul D."/>
            <person name="Kobmoo N."/>
            <person name="Ingsriswang S."/>
            <person name="Tangphatsornruang S."/>
            <person name="Chantasingh D."/>
            <person name="Luangsa-ard J.J."/>
            <person name="Eurwilaichitr L."/>
        </authorList>
    </citation>
    <scope>NUCLEOTIDE SEQUENCE [LARGE SCALE GENOMIC DNA]</scope>
    <source>
        <strain evidence="8 9">BCC 54312</strain>
    </source>
</reference>
<evidence type="ECO:0000256" key="5">
    <source>
        <dbReference type="RuleBase" id="RU363014"/>
    </source>
</evidence>
<dbReference type="PROSITE" id="PS50198">
    <property type="entry name" value="PPIC_PPIASE_2"/>
    <property type="match status" value="1"/>
</dbReference>
<dbReference type="FunFam" id="3.10.50.40:FF:000026">
    <property type="entry name" value="Peptidyl-prolyl cis-trans isomerase"/>
    <property type="match status" value="1"/>
</dbReference>
<dbReference type="InterPro" id="IPR051370">
    <property type="entry name" value="PPIase_Pin1"/>
</dbReference>
<dbReference type="GO" id="GO:0003755">
    <property type="term" value="F:peptidyl-prolyl cis-trans isomerase activity"/>
    <property type="evidence" value="ECO:0007669"/>
    <property type="project" value="UniProtKB-UniRule"/>
</dbReference>
<dbReference type="OrthoDB" id="2530521at2759"/>
<evidence type="ECO:0000259" key="7">
    <source>
        <dbReference type="PROSITE" id="PS50198"/>
    </source>
</evidence>
<evidence type="ECO:0000256" key="4">
    <source>
        <dbReference type="PROSITE-ProRule" id="PRU00278"/>
    </source>
</evidence>
<evidence type="ECO:0000256" key="3">
    <source>
        <dbReference type="ARBA" id="ARBA00023235"/>
    </source>
</evidence>
<dbReference type="InterPro" id="IPR000297">
    <property type="entry name" value="PPIase_PpiC"/>
</dbReference>
<dbReference type="GO" id="GO:0005634">
    <property type="term" value="C:nucleus"/>
    <property type="evidence" value="ECO:0007669"/>
    <property type="project" value="TreeGrafter"/>
</dbReference>
<dbReference type="Pfam" id="PF00639">
    <property type="entry name" value="Rotamase"/>
    <property type="match status" value="1"/>
</dbReference>
<dbReference type="SUPFAM" id="SSF51045">
    <property type="entry name" value="WW domain"/>
    <property type="match status" value="1"/>
</dbReference>
<keyword evidence="3 4" id="KW-0413">Isomerase</keyword>
<evidence type="ECO:0000313" key="8">
    <source>
        <dbReference type="EMBL" id="RCI14632.1"/>
    </source>
</evidence>
<dbReference type="PANTHER" id="PTHR10657">
    <property type="entry name" value="PEPTIDYL-PROLYL CIS-TRANS ISOMERASE"/>
    <property type="match status" value="1"/>
</dbReference>
<dbReference type="Gene3D" id="3.10.50.40">
    <property type="match status" value="1"/>
</dbReference>
<organism evidence="8 9">
    <name type="scientific">Ophiocordyceps polyrhachis-furcata BCC 54312</name>
    <dbReference type="NCBI Taxonomy" id="1330021"/>
    <lineage>
        <taxon>Eukaryota</taxon>
        <taxon>Fungi</taxon>
        <taxon>Dikarya</taxon>
        <taxon>Ascomycota</taxon>
        <taxon>Pezizomycotina</taxon>
        <taxon>Sordariomycetes</taxon>
        <taxon>Hypocreomycetidae</taxon>
        <taxon>Hypocreales</taxon>
        <taxon>Ophiocordycipitaceae</taxon>
        <taxon>Ophiocordyceps</taxon>
    </lineage>
</organism>
<dbReference type="InterPro" id="IPR036020">
    <property type="entry name" value="WW_dom_sf"/>
</dbReference>
<dbReference type="Pfam" id="PF00397">
    <property type="entry name" value="WW"/>
    <property type="match status" value="1"/>
</dbReference>
<proteinExistence type="predicted"/>
<dbReference type="GO" id="GO:0005829">
    <property type="term" value="C:cytosol"/>
    <property type="evidence" value="ECO:0007669"/>
    <property type="project" value="TreeGrafter"/>
</dbReference>
<evidence type="ECO:0000256" key="2">
    <source>
        <dbReference type="ARBA" id="ARBA00023110"/>
    </source>
</evidence>
<name>A0A367LK47_9HYPO</name>
<dbReference type="STRING" id="1330021.A0A367LK47"/>
<comment type="caution">
    <text evidence="8">The sequence shown here is derived from an EMBL/GenBank/DDBJ whole genome shotgun (WGS) entry which is preliminary data.</text>
</comment>
<dbReference type="SMART" id="SM00456">
    <property type="entry name" value="WW"/>
    <property type="match status" value="1"/>
</dbReference>
<dbReference type="PANTHER" id="PTHR10657:SF4">
    <property type="entry name" value="PEPTIDYL-PROLYL CIS-TRANS ISOMERASE-RELATED"/>
    <property type="match status" value="1"/>
</dbReference>
<feature type="domain" description="PpiC" evidence="7">
    <location>
        <begin position="62"/>
        <end position="175"/>
    </location>
</feature>
<keyword evidence="9" id="KW-1185">Reference proteome</keyword>
<evidence type="ECO:0000259" key="6">
    <source>
        <dbReference type="PROSITE" id="PS50020"/>
    </source>
</evidence>
<dbReference type="PROSITE" id="PS01159">
    <property type="entry name" value="WW_DOMAIN_1"/>
    <property type="match status" value="1"/>
</dbReference>
<dbReference type="GO" id="GO:0060261">
    <property type="term" value="P:positive regulation of transcription initiation by RNA polymerase II"/>
    <property type="evidence" value="ECO:0007669"/>
    <property type="project" value="UniProtKB-ARBA"/>
</dbReference>
<feature type="domain" description="WW" evidence="6">
    <location>
        <begin position="4"/>
        <end position="38"/>
    </location>
</feature>
<dbReference type="SUPFAM" id="SSF54534">
    <property type="entry name" value="FKBP-like"/>
    <property type="match status" value="1"/>
</dbReference>
<dbReference type="EMBL" id="LKCN02000003">
    <property type="protein sequence ID" value="RCI14632.1"/>
    <property type="molecule type" value="Genomic_DNA"/>
</dbReference>
<dbReference type="EC" id="5.2.1.8" evidence="5"/>
<keyword evidence="2 4" id="KW-0697">Rotamase</keyword>
<dbReference type="AlphaFoldDB" id="A0A367LK47"/>
<dbReference type="CDD" id="cd00201">
    <property type="entry name" value="WW"/>
    <property type="match status" value="1"/>
</dbReference>
<dbReference type="InterPro" id="IPR001202">
    <property type="entry name" value="WW_dom"/>
</dbReference>
<protein>
    <recommendedName>
        <fullName evidence="5">Peptidyl-prolyl cis-trans isomerase</fullName>
        <ecNumber evidence="5">5.2.1.8</ecNumber>
    </recommendedName>
</protein>
<gene>
    <name evidence="8" type="ORF">L249_6543</name>
</gene>
<evidence type="ECO:0000313" key="9">
    <source>
        <dbReference type="Proteomes" id="UP000253664"/>
    </source>
</evidence>
<evidence type="ECO:0000256" key="1">
    <source>
        <dbReference type="ARBA" id="ARBA00000971"/>
    </source>
</evidence>
<dbReference type="InterPro" id="IPR046357">
    <property type="entry name" value="PPIase_dom_sf"/>
</dbReference>
<dbReference type="Proteomes" id="UP000253664">
    <property type="component" value="Unassembled WGS sequence"/>
</dbReference>
<sequence length="175" mass="19330">MAESGLPPNWEVRHSNSKNLPYYFNSVEKQSCWEPPAGSDTEKLKQYMMAHQSVGARPATGEGKIRAAHLLVKHRGSRRPSSWREASPNITRSEDEARDIINGHKQKIKSGSVSLGELATTESDCTSARKRGDLGYFGRGDMQKEFEEAAFALNPGEMSDVVGTASGLHLIERLE</sequence>
<accession>A0A367LK47</accession>
<comment type="catalytic activity">
    <reaction evidence="1 5">
        <text>[protein]-peptidylproline (omega=180) = [protein]-peptidylproline (omega=0)</text>
        <dbReference type="Rhea" id="RHEA:16237"/>
        <dbReference type="Rhea" id="RHEA-COMP:10747"/>
        <dbReference type="Rhea" id="RHEA-COMP:10748"/>
        <dbReference type="ChEBI" id="CHEBI:83833"/>
        <dbReference type="ChEBI" id="CHEBI:83834"/>
        <dbReference type="EC" id="5.2.1.8"/>
    </reaction>
</comment>
<dbReference type="PROSITE" id="PS50020">
    <property type="entry name" value="WW_DOMAIN_2"/>
    <property type="match status" value="1"/>
</dbReference>